<dbReference type="EC" id="2.1.1.45" evidence="1"/>
<keyword evidence="4" id="KW-0545">Nucleotide biosynthesis</keyword>
<keyword evidence="2" id="KW-0489">Methyltransferase</keyword>
<keyword evidence="3" id="KW-0808">Transferase</keyword>
<organism evidence="6">
    <name type="scientific">viral metagenome</name>
    <dbReference type="NCBI Taxonomy" id="1070528"/>
    <lineage>
        <taxon>unclassified sequences</taxon>
        <taxon>metagenomes</taxon>
        <taxon>organismal metagenomes</taxon>
    </lineage>
</organism>
<accession>A0A6C0ITE8</accession>
<dbReference type="CDD" id="cd00351">
    <property type="entry name" value="TS_Pyrimidine_HMase"/>
    <property type="match status" value="1"/>
</dbReference>
<sequence length="300" mass="35229">MFTFRNMSRLKHPESHYLDLVKHTLLFGSNETRRNGKVKTHIGGALRFDLNNNVMPILTTKKLAWKSCLKELLWFINGDTNNNTLVNQGVKIWNKNASKEFLKTRGLARYKENDLGPIYGHQWRHFNAHYYTCDYNYSGMGMDQLAYIVRNLKDEKQRTSRRLVMSAWNPTQLSEMALPPCHVLSQYHVTDDNKLTCTVYQRSADLGLGLPFNIASYSFLTHLLAHHCDLEATELIMFIGNCHIYDDHENGLNQQIDRFPYTFPTLEISELRKNMEDYKFTDFKINDYESHDKIIMEMRE</sequence>
<evidence type="ECO:0000256" key="1">
    <source>
        <dbReference type="ARBA" id="ARBA00011947"/>
    </source>
</evidence>
<dbReference type="GO" id="GO:0032259">
    <property type="term" value="P:methylation"/>
    <property type="evidence" value="ECO:0007669"/>
    <property type="project" value="UniProtKB-KW"/>
</dbReference>
<dbReference type="NCBIfam" id="TIGR03284">
    <property type="entry name" value="thym_sym"/>
    <property type="match status" value="1"/>
</dbReference>
<dbReference type="HAMAP" id="MF_00008">
    <property type="entry name" value="Thymidy_synth_bact"/>
    <property type="match status" value="1"/>
</dbReference>
<dbReference type="PROSITE" id="PS00091">
    <property type="entry name" value="THYMIDYLATE_SYNTHASE"/>
    <property type="match status" value="1"/>
</dbReference>
<dbReference type="InterPro" id="IPR020940">
    <property type="entry name" value="Thymidylate_synthase_AS"/>
</dbReference>
<dbReference type="PANTHER" id="PTHR11548">
    <property type="entry name" value="THYMIDYLATE SYNTHASE 1"/>
    <property type="match status" value="1"/>
</dbReference>
<reference evidence="6" key="1">
    <citation type="journal article" date="2020" name="Nature">
        <title>Giant virus diversity and host interactions through global metagenomics.</title>
        <authorList>
            <person name="Schulz F."/>
            <person name="Roux S."/>
            <person name="Paez-Espino D."/>
            <person name="Jungbluth S."/>
            <person name="Walsh D.A."/>
            <person name="Denef V.J."/>
            <person name="McMahon K.D."/>
            <person name="Konstantinidis K.T."/>
            <person name="Eloe-Fadrosh E.A."/>
            <person name="Kyrpides N.C."/>
            <person name="Woyke T."/>
        </authorList>
    </citation>
    <scope>NUCLEOTIDE SEQUENCE</scope>
    <source>
        <strain evidence="6">GVMAG-M-3300024261-37</strain>
    </source>
</reference>
<dbReference type="GO" id="GO:0006231">
    <property type="term" value="P:dTMP biosynthetic process"/>
    <property type="evidence" value="ECO:0007669"/>
    <property type="project" value="InterPro"/>
</dbReference>
<dbReference type="EMBL" id="MN740234">
    <property type="protein sequence ID" value="QHT95097.1"/>
    <property type="molecule type" value="Genomic_DNA"/>
</dbReference>
<evidence type="ECO:0000256" key="2">
    <source>
        <dbReference type="ARBA" id="ARBA00022603"/>
    </source>
</evidence>
<evidence type="ECO:0000256" key="4">
    <source>
        <dbReference type="ARBA" id="ARBA00022727"/>
    </source>
</evidence>
<dbReference type="SUPFAM" id="SSF55831">
    <property type="entry name" value="Thymidylate synthase/dCMP hydroxymethylase"/>
    <property type="match status" value="1"/>
</dbReference>
<dbReference type="Pfam" id="PF00303">
    <property type="entry name" value="Thymidylat_synt"/>
    <property type="match status" value="1"/>
</dbReference>
<name>A0A6C0ITE8_9ZZZZ</name>
<dbReference type="InterPro" id="IPR045097">
    <property type="entry name" value="Thymidate_synth/dCMP_Mease"/>
</dbReference>
<proteinExistence type="inferred from homology"/>
<dbReference type="AlphaFoldDB" id="A0A6C0ITE8"/>
<dbReference type="InterPro" id="IPR000398">
    <property type="entry name" value="Thymidylate_synthase"/>
</dbReference>
<dbReference type="PRINTS" id="PR00108">
    <property type="entry name" value="THYMDSNTHASE"/>
</dbReference>
<dbReference type="GO" id="GO:0004799">
    <property type="term" value="F:thymidylate synthase activity"/>
    <property type="evidence" value="ECO:0007669"/>
    <property type="project" value="UniProtKB-EC"/>
</dbReference>
<dbReference type="InterPro" id="IPR023451">
    <property type="entry name" value="Thymidate_synth/dCMP_Mease_dom"/>
</dbReference>
<protein>
    <recommendedName>
        <fullName evidence="1">thymidylate synthase</fullName>
        <ecNumber evidence="1">2.1.1.45</ecNumber>
    </recommendedName>
</protein>
<dbReference type="Gene3D" id="3.30.572.10">
    <property type="entry name" value="Thymidylate synthase/dCMP hydroxymethylase domain"/>
    <property type="match status" value="1"/>
</dbReference>
<evidence type="ECO:0000259" key="5">
    <source>
        <dbReference type="Pfam" id="PF00303"/>
    </source>
</evidence>
<evidence type="ECO:0000256" key="3">
    <source>
        <dbReference type="ARBA" id="ARBA00022679"/>
    </source>
</evidence>
<dbReference type="InterPro" id="IPR036926">
    <property type="entry name" value="Thymidate_synth/dCMP_Mease_sf"/>
</dbReference>
<dbReference type="GO" id="GO:0005829">
    <property type="term" value="C:cytosol"/>
    <property type="evidence" value="ECO:0007669"/>
    <property type="project" value="TreeGrafter"/>
</dbReference>
<feature type="domain" description="Thymidylate synthase/dCMP hydroxymethylase" evidence="5">
    <location>
        <begin position="16"/>
        <end position="298"/>
    </location>
</feature>
<dbReference type="PANTHER" id="PTHR11548:SF1">
    <property type="entry name" value="THYMIDYLATE SYNTHASE 1"/>
    <property type="match status" value="1"/>
</dbReference>
<evidence type="ECO:0000313" key="6">
    <source>
        <dbReference type="EMBL" id="QHT95097.1"/>
    </source>
</evidence>